<evidence type="ECO:0000313" key="5">
    <source>
        <dbReference type="Proteomes" id="UP000681075"/>
    </source>
</evidence>
<dbReference type="EMBL" id="BOPV01000001">
    <property type="protein sequence ID" value="GIL41618.1"/>
    <property type="molecule type" value="Genomic_DNA"/>
</dbReference>
<dbReference type="Gene3D" id="1.10.40.30">
    <property type="entry name" value="Fumarase/aspartase (C-terminal domain)"/>
    <property type="match status" value="1"/>
</dbReference>
<dbReference type="Gene3D" id="1.20.200.10">
    <property type="entry name" value="Fumarase/aspartase (Central domain)"/>
    <property type="match status" value="1"/>
</dbReference>
<dbReference type="InterPro" id="IPR019468">
    <property type="entry name" value="AdenyloSucc_lyase_C"/>
</dbReference>
<dbReference type="SUPFAM" id="SSF48557">
    <property type="entry name" value="L-aspartase-like"/>
    <property type="match status" value="1"/>
</dbReference>
<dbReference type="PROSITE" id="PS00163">
    <property type="entry name" value="FUMARATE_LYASES"/>
    <property type="match status" value="1"/>
</dbReference>
<dbReference type="AlphaFoldDB" id="A0A8S8XC89"/>
<dbReference type="PRINTS" id="PR00145">
    <property type="entry name" value="ARGSUCLYASE"/>
</dbReference>
<comment type="similarity">
    <text evidence="1">Belongs to the class-II fumarase/aspartase family.</text>
</comment>
<dbReference type="InterPro" id="IPR024083">
    <property type="entry name" value="Fumarase/histidase_N"/>
</dbReference>
<dbReference type="InterPro" id="IPR012789">
    <property type="entry name" value="Protocat_PcaB-like"/>
</dbReference>
<dbReference type="PANTHER" id="PTHR43172">
    <property type="entry name" value="ADENYLOSUCCINATE LYASE"/>
    <property type="match status" value="1"/>
</dbReference>
<dbReference type="PANTHER" id="PTHR43172:SF2">
    <property type="entry name" value="ADENYLOSUCCINATE LYASE C-TERMINAL DOMAIN-CONTAINING PROTEIN"/>
    <property type="match status" value="1"/>
</dbReference>
<accession>A0A8S8XC89</accession>
<keyword evidence="5" id="KW-1185">Reference proteome</keyword>
<evidence type="ECO:0000256" key="2">
    <source>
        <dbReference type="NCBIfam" id="TIGR02426"/>
    </source>
</evidence>
<feature type="domain" description="Adenylosuccinate lyase C-terminal" evidence="3">
    <location>
        <begin position="359"/>
        <end position="438"/>
    </location>
</feature>
<protein>
    <recommendedName>
        <fullName evidence="2">3-carboxy-cis,cis-muconate cycloisomerase</fullName>
        <ecNumber evidence="2">5.5.1.2</ecNumber>
    </recommendedName>
</protein>
<dbReference type="RefSeq" id="WP_420245179.1">
    <property type="nucleotide sequence ID" value="NZ_BOPV01000001.1"/>
</dbReference>
<dbReference type="InterPro" id="IPR022761">
    <property type="entry name" value="Fumarate_lyase_N"/>
</dbReference>
<gene>
    <name evidence="4" type="primary">pcaB</name>
    <name evidence="4" type="ORF">TMPK1_38550</name>
</gene>
<dbReference type="GO" id="GO:0019619">
    <property type="term" value="P:3,4-dihydroxybenzoate catabolic process"/>
    <property type="evidence" value="ECO:0007669"/>
    <property type="project" value="InterPro"/>
</dbReference>
<comment type="caution">
    <text evidence="4">The sequence shown here is derived from an EMBL/GenBank/DDBJ whole genome shotgun (WGS) entry which is preliminary data.</text>
</comment>
<dbReference type="PRINTS" id="PR00149">
    <property type="entry name" value="FUMRATELYASE"/>
</dbReference>
<dbReference type="InterPro" id="IPR020557">
    <property type="entry name" value="Fumarate_lyase_CS"/>
</dbReference>
<dbReference type="EC" id="5.5.1.2" evidence="2"/>
<evidence type="ECO:0000256" key="1">
    <source>
        <dbReference type="ARBA" id="ARBA00034772"/>
    </source>
</evidence>
<dbReference type="GO" id="GO:0047472">
    <property type="term" value="F:3-carboxy-cis,cis-muconate cycloisomerase activity"/>
    <property type="evidence" value="ECO:0007669"/>
    <property type="project" value="UniProtKB-UniRule"/>
</dbReference>
<organism evidence="4 5">
    <name type="scientific">Roseiterribacter gracilis</name>
    <dbReference type="NCBI Taxonomy" id="2812848"/>
    <lineage>
        <taxon>Bacteria</taxon>
        <taxon>Pseudomonadati</taxon>
        <taxon>Pseudomonadota</taxon>
        <taxon>Alphaproteobacteria</taxon>
        <taxon>Rhodospirillales</taxon>
        <taxon>Roseiterribacteraceae</taxon>
        <taxon>Roseiterribacter</taxon>
    </lineage>
</organism>
<dbReference type="Pfam" id="PF10397">
    <property type="entry name" value="ADSL_C"/>
    <property type="match status" value="1"/>
</dbReference>
<dbReference type="NCBIfam" id="TIGR02426">
    <property type="entry name" value="protocat_pcaB"/>
    <property type="match status" value="1"/>
</dbReference>
<evidence type="ECO:0000313" key="4">
    <source>
        <dbReference type="EMBL" id="GIL41618.1"/>
    </source>
</evidence>
<dbReference type="NCBIfam" id="NF006554">
    <property type="entry name" value="PRK09053.1"/>
    <property type="match status" value="1"/>
</dbReference>
<dbReference type="Pfam" id="PF00206">
    <property type="entry name" value="Lyase_1"/>
    <property type="match status" value="1"/>
</dbReference>
<dbReference type="Gene3D" id="1.10.275.10">
    <property type="entry name" value="Fumarase/aspartase (N-terminal domain)"/>
    <property type="match status" value="1"/>
</dbReference>
<reference evidence="4" key="1">
    <citation type="submission" date="2021-02" db="EMBL/GenBank/DDBJ databases">
        <title>Genome sequence of Rhodospirillales sp. strain TMPK1 isolated from soil.</title>
        <authorList>
            <person name="Nakai R."/>
            <person name="Kusada H."/>
            <person name="Tamaki H."/>
        </authorList>
    </citation>
    <scope>NUCLEOTIDE SEQUENCE</scope>
    <source>
        <strain evidence="4">TMPK1</strain>
    </source>
</reference>
<sequence length="439" mass="46289">MTLFDPLFHDAVIDAIFDDFARVQAMLDFEAALARAEASVGVIPAGAVGAIETACRVDRYDLAALAEATALAGNPAIPLIKRLTENVADRNAARWVHYGSTSQDVIDTGLVLQMRAARAVLLTGFAGLEAALAKLAQEHRDTLLPARTLLQQALPTTFGLKAAGWLTSIRTVRARLDSALGQALQLQFGGAAGTLASLNDRGLVVAEALARELDLALPVLPWHARREQLVDVGLALALAIGALGKVARDVVLLMQTEVGEAFEPAAPGRGGSSAMPHKRNPVAATATLAAALRAPGLAATLLSAMPQEQERGVGGWHAEWEVLPELFRLAGGALRQMRETCAGLEIDRARMDENLSRTHGLLFAEAVTLALAPSLGRSEAHALVEEASRKSVATATPLLTLLQQDARVTGAISPAALASLFDPRTQLGSSAHFIDRALR</sequence>
<dbReference type="SMART" id="SM00998">
    <property type="entry name" value="ADSL_C"/>
    <property type="match status" value="1"/>
</dbReference>
<dbReference type="InterPro" id="IPR000362">
    <property type="entry name" value="Fumarate_lyase_fam"/>
</dbReference>
<dbReference type="CDD" id="cd01597">
    <property type="entry name" value="pCLME"/>
    <property type="match status" value="1"/>
</dbReference>
<proteinExistence type="inferred from homology"/>
<evidence type="ECO:0000259" key="3">
    <source>
        <dbReference type="SMART" id="SM00998"/>
    </source>
</evidence>
<dbReference type="Proteomes" id="UP000681075">
    <property type="component" value="Unassembled WGS sequence"/>
</dbReference>
<dbReference type="InterPro" id="IPR008948">
    <property type="entry name" value="L-Aspartase-like"/>
</dbReference>
<dbReference type="GO" id="GO:0016829">
    <property type="term" value="F:lyase activity"/>
    <property type="evidence" value="ECO:0007669"/>
    <property type="project" value="UniProtKB-ARBA"/>
</dbReference>
<name>A0A8S8XC89_9PROT</name>